<dbReference type="InterPro" id="IPR001347">
    <property type="entry name" value="SIS_dom"/>
</dbReference>
<dbReference type="GO" id="GO:0097367">
    <property type="term" value="F:carbohydrate derivative binding"/>
    <property type="evidence" value="ECO:0007669"/>
    <property type="project" value="InterPro"/>
</dbReference>
<feature type="domain" description="SIS" evidence="4">
    <location>
        <begin position="71"/>
        <end position="217"/>
    </location>
</feature>
<reference evidence="5 6" key="1">
    <citation type="submission" date="2019-03" db="EMBL/GenBank/DDBJ databases">
        <title>Genomic analyses of the natural microbiome of Caenorhabditis elegans.</title>
        <authorList>
            <person name="Samuel B."/>
        </authorList>
    </citation>
    <scope>NUCLEOTIDE SEQUENCE [LARGE SCALE GENOMIC DNA]</scope>
    <source>
        <strain evidence="5 6">JUb18</strain>
    </source>
</reference>
<protein>
    <submittedName>
        <fullName evidence="5">Glucose-6-phosphate isomerase</fullName>
    </submittedName>
</protein>
<name>A0A4R6RZ83_9MICO</name>
<dbReference type="GO" id="GO:0051156">
    <property type="term" value="P:glucose 6-phosphate metabolic process"/>
    <property type="evidence" value="ECO:0007669"/>
    <property type="project" value="TreeGrafter"/>
</dbReference>
<dbReference type="SUPFAM" id="SSF53697">
    <property type="entry name" value="SIS domain"/>
    <property type="match status" value="1"/>
</dbReference>
<dbReference type="GO" id="GO:0005829">
    <property type="term" value="C:cytosol"/>
    <property type="evidence" value="ECO:0007669"/>
    <property type="project" value="TreeGrafter"/>
</dbReference>
<keyword evidence="1" id="KW-0312">Gluconeogenesis</keyword>
<dbReference type="AlphaFoldDB" id="A0A4R6RZ83"/>
<keyword evidence="3 5" id="KW-0413">Isomerase</keyword>
<evidence type="ECO:0000313" key="6">
    <source>
        <dbReference type="Proteomes" id="UP000295601"/>
    </source>
</evidence>
<dbReference type="InterPro" id="IPR001672">
    <property type="entry name" value="G6P_Isomerase"/>
</dbReference>
<dbReference type="GO" id="GO:0006096">
    <property type="term" value="P:glycolytic process"/>
    <property type="evidence" value="ECO:0007669"/>
    <property type="project" value="UniProtKB-KW"/>
</dbReference>
<dbReference type="GO" id="GO:0006094">
    <property type="term" value="P:gluconeogenesis"/>
    <property type="evidence" value="ECO:0007669"/>
    <property type="project" value="UniProtKB-KW"/>
</dbReference>
<evidence type="ECO:0000313" key="5">
    <source>
        <dbReference type="EMBL" id="TDP92492.1"/>
    </source>
</evidence>
<dbReference type="Proteomes" id="UP000295601">
    <property type="component" value="Unassembled WGS sequence"/>
</dbReference>
<sequence>MSITLSFGADSGPDTAQVDAIMARLVDTRVASRLFARDATLWGPDANVEERLGWTDFEANALTAIVGAEHIRAELHAAGVDRVMLCGMGGSSLAPEVIARWANVPLTVIDSTHPSFLTAALSGDLSRTLVVVSSKSGSTIETLSHRAAFAAAFTAAGIDPAARIIVVTDPGSQLEADARSAGQRVCFADPDVGGRFSALTAFGLVPTALAGADVRELLADACGVRTLLASDTADNPALRLAAVIAAGLPDRYVLGIAEAPGTDWGLGSWIEQLVAESTGKAGLGVLPIALQDSAPEFVAHPANLMRVRLGTSAAVAAAPGPSELTVSGALGAQFLLWETATAVLGHLLGIDPFDQPDVESAKIAARAVLSQDSEPVSETGAPILHDAPAQLLAAPSGVAPETTVELMTSLRDVVPRNGYLAIQAYLDPSGPYAAELEVFRDALARALGVPVALGWGPRYLHSVGQLHKGGPALGAFLQLCDSSAPELEIPGSESGFGTLIAAQSRGDRDVLTSRGRPVFALRTGAPGVLIAALTAAARSISPS</sequence>
<organism evidence="5 6">
    <name type="scientific">Leucobacter luti</name>
    <dbReference type="NCBI Taxonomy" id="340320"/>
    <lineage>
        <taxon>Bacteria</taxon>
        <taxon>Bacillati</taxon>
        <taxon>Actinomycetota</taxon>
        <taxon>Actinomycetes</taxon>
        <taxon>Micrococcales</taxon>
        <taxon>Microbacteriaceae</taxon>
        <taxon>Leucobacter</taxon>
    </lineage>
</organism>
<dbReference type="GO" id="GO:0004347">
    <property type="term" value="F:glucose-6-phosphate isomerase activity"/>
    <property type="evidence" value="ECO:0007669"/>
    <property type="project" value="InterPro"/>
</dbReference>
<dbReference type="InterPro" id="IPR046348">
    <property type="entry name" value="SIS_dom_sf"/>
</dbReference>
<evidence type="ECO:0000256" key="3">
    <source>
        <dbReference type="ARBA" id="ARBA00023235"/>
    </source>
</evidence>
<keyword evidence="6" id="KW-1185">Reference proteome</keyword>
<gene>
    <name evidence="5" type="ORF">EDF62_1706</name>
</gene>
<dbReference type="Gene3D" id="3.40.50.10490">
    <property type="entry name" value="Glucose-6-phosphate isomerase like protein, domain 1"/>
    <property type="match status" value="2"/>
</dbReference>
<dbReference type="PANTHER" id="PTHR11469">
    <property type="entry name" value="GLUCOSE-6-PHOSPHATE ISOMERASE"/>
    <property type="match status" value="1"/>
</dbReference>
<evidence type="ECO:0000259" key="4">
    <source>
        <dbReference type="PROSITE" id="PS51464"/>
    </source>
</evidence>
<dbReference type="PROSITE" id="PS51464">
    <property type="entry name" value="SIS"/>
    <property type="match status" value="1"/>
</dbReference>
<evidence type="ECO:0000256" key="1">
    <source>
        <dbReference type="ARBA" id="ARBA00022432"/>
    </source>
</evidence>
<dbReference type="GO" id="GO:0048029">
    <property type="term" value="F:monosaccharide binding"/>
    <property type="evidence" value="ECO:0007669"/>
    <property type="project" value="TreeGrafter"/>
</dbReference>
<proteinExistence type="predicted"/>
<evidence type="ECO:0000256" key="2">
    <source>
        <dbReference type="ARBA" id="ARBA00023152"/>
    </source>
</evidence>
<comment type="caution">
    <text evidence="5">The sequence shown here is derived from an EMBL/GenBank/DDBJ whole genome shotgun (WGS) entry which is preliminary data.</text>
</comment>
<keyword evidence="2" id="KW-0324">Glycolysis</keyword>
<dbReference type="PROSITE" id="PS51463">
    <property type="entry name" value="P_GLUCOSE_ISOMERASE_3"/>
    <property type="match status" value="1"/>
</dbReference>
<dbReference type="PANTHER" id="PTHR11469:SF1">
    <property type="entry name" value="GLUCOSE-6-PHOSPHATE ISOMERASE"/>
    <property type="match status" value="1"/>
</dbReference>
<dbReference type="EMBL" id="SNYA01000004">
    <property type="protein sequence ID" value="TDP92492.1"/>
    <property type="molecule type" value="Genomic_DNA"/>
</dbReference>
<accession>A0A4R6RZ83</accession>
<dbReference type="RefSeq" id="WP_208107889.1">
    <property type="nucleotide sequence ID" value="NZ_SNYA01000004.1"/>
</dbReference>